<keyword evidence="2 7" id="KW-0479">Metal-binding</keyword>
<feature type="active site" description="Proton donor/acceptor" evidence="7">
    <location>
        <position position="58"/>
    </location>
</feature>
<keyword evidence="5 7" id="KW-0823">Tryptophan catabolism</keyword>
<dbReference type="Gene3D" id="3.50.30.50">
    <property type="entry name" value="Putative cyclase"/>
    <property type="match status" value="1"/>
</dbReference>
<name>A0ABS1J506_9BACL</name>
<evidence type="ECO:0000256" key="4">
    <source>
        <dbReference type="ARBA" id="ARBA00022833"/>
    </source>
</evidence>
<dbReference type="EC" id="3.5.1.9" evidence="7"/>
<comment type="catalytic activity">
    <reaction evidence="6 7">
        <text>N-formyl-L-kynurenine + H2O = L-kynurenine + formate + H(+)</text>
        <dbReference type="Rhea" id="RHEA:13009"/>
        <dbReference type="ChEBI" id="CHEBI:15377"/>
        <dbReference type="ChEBI" id="CHEBI:15378"/>
        <dbReference type="ChEBI" id="CHEBI:15740"/>
        <dbReference type="ChEBI" id="CHEBI:57959"/>
        <dbReference type="ChEBI" id="CHEBI:58629"/>
        <dbReference type="EC" id="3.5.1.9"/>
    </reaction>
</comment>
<dbReference type="InterPro" id="IPR007325">
    <property type="entry name" value="KFase/CYL"/>
</dbReference>
<keyword evidence="4 7" id="KW-0862">Zinc</keyword>
<dbReference type="SUPFAM" id="SSF102198">
    <property type="entry name" value="Putative cyclase"/>
    <property type="match status" value="1"/>
</dbReference>
<feature type="binding site" evidence="7">
    <location>
        <position position="176"/>
    </location>
    <ligand>
        <name>Zn(2+)</name>
        <dbReference type="ChEBI" id="CHEBI:29105"/>
        <label>2</label>
    </ligand>
</feature>
<sequence>MKKIYDITMSVTAETAPFPGDTPFSLEWVWTMEMGGSCNVSRIVMSPHVGTHGDSPYHYGSTGGKTEEVPLDVYVGEALVVNVPRESGALISREFVEDVMKKAGDGVTRVLFKTDSYPDHTVFNTDFTAIAPEAVLALADLGVRLIGMDTPSVDPADSKTLDAHGAFLQRGVYILENLRLHEVPAGRYELIALPMKIEGSCAAPVRAILRSL</sequence>
<accession>A0ABS1J506</accession>
<reference evidence="8 9" key="1">
    <citation type="submission" date="2021-01" db="EMBL/GenBank/DDBJ databases">
        <title>Tumebacillus sp. strain ITR2 16S ribosomal RNA gene Genome sequencing and assembly.</title>
        <authorList>
            <person name="Kang M."/>
        </authorList>
    </citation>
    <scope>NUCLEOTIDE SEQUENCE [LARGE SCALE GENOMIC DNA]</scope>
    <source>
        <strain evidence="8 9">ITR2</strain>
    </source>
</reference>
<evidence type="ECO:0000256" key="5">
    <source>
        <dbReference type="ARBA" id="ARBA00023079"/>
    </source>
</evidence>
<comment type="cofactor">
    <cofactor evidence="7">
        <name>Zn(2+)</name>
        <dbReference type="ChEBI" id="CHEBI:29105"/>
    </cofactor>
    <text evidence="7">Binds 2 zinc ions per subunit.</text>
</comment>
<dbReference type="Proteomes" id="UP000602284">
    <property type="component" value="Unassembled WGS sequence"/>
</dbReference>
<dbReference type="Pfam" id="PF04199">
    <property type="entry name" value="Cyclase"/>
    <property type="match status" value="1"/>
</dbReference>
<dbReference type="HAMAP" id="MF_01969">
    <property type="entry name" value="KynB"/>
    <property type="match status" value="1"/>
</dbReference>
<feature type="binding site" evidence="7">
    <location>
        <position position="48"/>
    </location>
    <ligand>
        <name>Zn(2+)</name>
        <dbReference type="ChEBI" id="CHEBI:29105"/>
        <label>1</label>
    </ligand>
</feature>
<gene>
    <name evidence="7" type="primary">kynB</name>
    <name evidence="8" type="ORF">JJB07_01760</name>
</gene>
<evidence type="ECO:0000256" key="2">
    <source>
        <dbReference type="ARBA" id="ARBA00022723"/>
    </source>
</evidence>
<comment type="subunit">
    <text evidence="7">Homodimer.</text>
</comment>
<feature type="binding site" evidence="7">
    <location>
        <position position="176"/>
    </location>
    <ligand>
        <name>Zn(2+)</name>
        <dbReference type="ChEBI" id="CHEBI:29105"/>
        <label>1</label>
    </ligand>
</feature>
<evidence type="ECO:0000313" key="8">
    <source>
        <dbReference type="EMBL" id="MBL0385360.1"/>
    </source>
</evidence>
<evidence type="ECO:0000256" key="3">
    <source>
        <dbReference type="ARBA" id="ARBA00022801"/>
    </source>
</evidence>
<evidence type="ECO:0000313" key="9">
    <source>
        <dbReference type="Proteomes" id="UP000602284"/>
    </source>
</evidence>
<dbReference type="EMBL" id="JAEQNB010000001">
    <property type="protein sequence ID" value="MBL0385360.1"/>
    <property type="molecule type" value="Genomic_DNA"/>
</dbReference>
<feature type="binding site" evidence="7">
    <location>
        <position position="164"/>
    </location>
    <ligand>
        <name>Zn(2+)</name>
        <dbReference type="ChEBI" id="CHEBI:29105"/>
        <label>2</label>
    </ligand>
</feature>
<feature type="binding site" evidence="7">
    <location>
        <position position="54"/>
    </location>
    <ligand>
        <name>Zn(2+)</name>
        <dbReference type="ChEBI" id="CHEBI:29105"/>
        <label>2</label>
    </ligand>
</feature>
<keyword evidence="3 7" id="KW-0378">Hydrolase</keyword>
<comment type="similarity">
    <text evidence="7">Belongs to the Cyclase 1 superfamily. KynB family.</text>
</comment>
<dbReference type="InterPro" id="IPR017484">
    <property type="entry name" value="Kynurenine_formamidase_bac"/>
</dbReference>
<dbReference type="InterPro" id="IPR037175">
    <property type="entry name" value="KFase_sf"/>
</dbReference>
<keyword evidence="9" id="KW-1185">Reference proteome</keyword>
<feature type="binding site" evidence="7">
    <location>
        <position position="52"/>
    </location>
    <ligand>
        <name>Zn(2+)</name>
        <dbReference type="ChEBI" id="CHEBI:29105"/>
        <label>1</label>
    </ligand>
</feature>
<feature type="binding site" evidence="7">
    <location>
        <position position="18"/>
    </location>
    <ligand>
        <name>substrate</name>
    </ligand>
</feature>
<comment type="caution">
    <text evidence="8">The sequence shown here is derived from an EMBL/GenBank/DDBJ whole genome shotgun (WGS) entry which is preliminary data.</text>
</comment>
<evidence type="ECO:0000256" key="1">
    <source>
        <dbReference type="ARBA" id="ARBA00002204"/>
    </source>
</evidence>
<dbReference type="PANTHER" id="PTHR31118">
    <property type="entry name" value="CYCLASE-LIKE PROTEIN 2"/>
    <property type="match status" value="1"/>
</dbReference>
<proteinExistence type="inferred from homology"/>
<feature type="binding site" evidence="7">
    <location>
        <position position="54"/>
    </location>
    <ligand>
        <name>Zn(2+)</name>
        <dbReference type="ChEBI" id="CHEBI:29105"/>
        <label>1</label>
    </ligand>
</feature>
<evidence type="ECO:0000256" key="7">
    <source>
        <dbReference type="HAMAP-Rule" id="MF_01969"/>
    </source>
</evidence>
<evidence type="ECO:0000256" key="6">
    <source>
        <dbReference type="ARBA" id="ARBA00048496"/>
    </source>
</evidence>
<dbReference type="PANTHER" id="PTHR31118:SF32">
    <property type="entry name" value="KYNURENINE FORMAMIDASE"/>
    <property type="match status" value="1"/>
</dbReference>
<comment type="pathway">
    <text evidence="7">Amino-acid degradation; L-tryptophan degradation via kynurenine pathway; L-kynurenine from L-tryptophan: step 2/2.</text>
</comment>
<dbReference type="RefSeq" id="WP_201630610.1">
    <property type="nucleotide sequence ID" value="NZ_JAEQNB010000001.1"/>
</dbReference>
<organism evidence="8 9">
    <name type="scientific">Tumebacillus amylolyticus</name>
    <dbReference type="NCBI Taxonomy" id="2801339"/>
    <lineage>
        <taxon>Bacteria</taxon>
        <taxon>Bacillati</taxon>
        <taxon>Bacillota</taxon>
        <taxon>Bacilli</taxon>
        <taxon>Bacillales</taxon>
        <taxon>Alicyclobacillaceae</taxon>
        <taxon>Tumebacillus</taxon>
    </lineage>
</organism>
<comment type="function">
    <text evidence="1 7">Catalyzes the hydrolysis of N-formyl-L-kynurenine to L-kynurenine, the second step in the kynurenine pathway of tryptophan degradation.</text>
</comment>
<protein>
    <recommendedName>
        <fullName evidence="7">Kynurenine formamidase</fullName>
        <shortName evidence="7">KFA</shortName>
        <shortName evidence="7">KFase</shortName>
        <ecNumber evidence="7">3.5.1.9</ecNumber>
    </recommendedName>
    <alternativeName>
        <fullName evidence="7">Arylformamidase</fullName>
    </alternativeName>
    <alternativeName>
        <fullName evidence="7">N-formylkynurenine formamidase</fullName>
        <shortName evidence="7">FKF</shortName>
    </alternativeName>
</protein>